<dbReference type="EMBL" id="MU843067">
    <property type="protein sequence ID" value="KAK2021977.1"/>
    <property type="molecule type" value="Genomic_DNA"/>
</dbReference>
<reference evidence="2" key="1">
    <citation type="submission" date="2021-06" db="EMBL/GenBank/DDBJ databases">
        <title>Comparative genomics, transcriptomics and evolutionary studies reveal genomic signatures of adaptation to plant cell wall in hemibiotrophic fungi.</title>
        <authorList>
            <consortium name="DOE Joint Genome Institute"/>
            <person name="Baroncelli R."/>
            <person name="Diaz J.F."/>
            <person name="Benocci T."/>
            <person name="Peng M."/>
            <person name="Battaglia E."/>
            <person name="Haridas S."/>
            <person name="Andreopoulos W."/>
            <person name="Labutti K."/>
            <person name="Pangilinan J."/>
            <person name="Floch G.L."/>
            <person name="Makela M.R."/>
            <person name="Henrissat B."/>
            <person name="Grigoriev I.V."/>
            <person name="Crouch J.A."/>
            <person name="De Vries R.P."/>
            <person name="Sukno S.A."/>
            <person name="Thon M.R."/>
        </authorList>
    </citation>
    <scope>NUCLEOTIDE SEQUENCE</scope>
    <source>
        <strain evidence="2">MAFF235873</strain>
    </source>
</reference>
<evidence type="ECO:0000313" key="2">
    <source>
        <dbReference type="EMBL" id="KAK2021977.1"/>
    </source>
</evidence>
<accession>A0AAD9H556</accession>
<dbReference type="AlphaFoldDB" id="A0AAD9H556"/>
<feature type="region of interest" description="Disordered" evidence="1">
    <location>
        <begin position="140"/>
        <end position="202"/>
    </location>
</feature>
<feature type="compositionally biased region" description="Pro residues" evidence="1">
    <location>
        <begin position="184"/>
        <end position="202"/>
    </location>
</feature>
<gene>
    <name evidence="2" type="ORF">LX32DRAFT_220639</name>
</gene>
<keyword evidence="3" id="KW-1185">Reference proteome</keyword>
<proteinExistence type="predicted"/>
<comment type="caution">
    <text evidence="2">The sequence shown here is derived from an EMBL/GenBank/DDBJ whole genome shotgun (WGS) entry which is preliminary data.</text>
</comment>
<organism evidence="2 3">
    <name type="scientific">Colletotrichum zoysiae</name>
    <dbReference type="NCBI Taxonomy" id="1216348"/>
    <lineage>
        <taxon>Eukaryota</taxon>
        <taxon>Fungi</taxon>
        <taxon>Dikarya</taxon>
        <taxon>Ascomycota</taxon>
        <taxon>Pezizomycotina</taxon>
        <taxon>Sordariomycetes</taxon>
        <taxon>Hypocreomycetidae</taxon>
        <taxon>Glomerellales</taxon>
        <taxon>Glomerellaceae</taxon>
        <taxon>Colletotrichum</taxon>
        <taxon>Colletotrichum graminicola species complex</taxon>
    </lineage>
</organism>
<name>A0AAD9H556_9PEZI</name>
<sequence>MDVCIGSTLFSLFPPPSLGNYATNKTFGSDSPVRGLLGGACATEAERKPTSTLCHPHMHQNSSSPPLHTDPLHSLQAAPPHARVDLPDSITMGQDDVPPFLRRENNLQATRPEIASLLPSPFRPLLSAVRGLRASVIARPNQASRHDSHMSSFRTKRCDRSQPDRYHRYGWDYRQTNTPLSTHRPPPQRTKPNRPPKPPTHF</sequence>
<evidence type="ECO:0000313" key="3">
    <source>
        <dbReference type="Proteomes" id="UP001232148"/>
    </source>
</evidence>
<dbReference type="Proteomes" id="UP001232148">
    <property type="component" value="Unassembled WGS sequence"/>
</dbReference>
<feature type="compositionally biased region" description="Basic and acidic residues" evidence="1">
    <location>
        <begin position="156"/>
        <end position="171"/>
    </location>
</feature>
<protein>
    <submittedName>
        <fullName evidence="2">Uncharacterized protein</fullName>
    </submittedName>
</protein>
<evidence type="ECO:0000256" key="1">
    <source>
        <dbReference type="SAM" id="MobiDB-lite"/>
    </source>
</evidence>